<dbReference type="Proteomes" id="UP000065734">
    <property type="component" value="Chromosome I"/>
</dbReference>
<reference evidence="3" key="2">
    <citation type="submission" date="2015-11" db="EMBL/GenBank/DDBJ databases">
        <authorList>
            <person name="Zhang Y."/>
            <person name="Guo Z."/>
        </authorList>
    </citation>
    <scope>NUCLEOTIDE SEQUENCE</scope>
    <source>
        <strain evidence="3">1</strain>
    </source>
</reference>
<reference evidence="4" key="3">
    <citation type="journal article" date="2016" name="Genome Announc.">
        <title>Revised genome sequence of the purple photosynthetic bacterium Blastochloris viridis.</title>
        <authorList>
            <person name="Liu L.N."/>
            <person name="Faulkner M."/>
            <person name="Liu X."/>
            <person name="Huang F."/>
            <person name="Darby A.C."/>
            <person name="Hall N."/>
        </authorList>
    </citation>
    <scope>NUCLEOTIDE SEQUENCE [LARGE SCALE GENOMIC DNA]</scope>
    <source>
        <strain evidence="4">ATCC 19567 / DSM 133 / F</strain>
    </source>
</reference>
<dbReference type="AlphaFoldDB" id="A0A0H5BHA8"/>
<dbReference type="EMBL" id="LN907867">
    <property type="protein sequence ID" value="CUU42920.1"/>
    <property type="molecule type" value="Genomic_DNA"/>
</dbReference>
<dbReference type="InterPro" id="IPR046093">
    <property type="entry name" value="DUF6111"/>
</dbReference>
<dbReference type="EMBL" id="AP014854">
    <property type="protein sequence ID" value="BAR99811.1"/>
    <property type="molecule type" value="Genomic_DNA"/>
</dbReference>
<dbReference type="Pfam" id="PF19606">
    <property type="entry name" value="DUF6111"/>
    <property type="match status" value="1"/>
</dbReference>
<gene>
    <name evidence="2" type="ORF">BV133_2218</name>
    <name evidence="3" type="ORF">BVIRIDIS_19360</name>
</gene>
<dbReference type="STRING" id="1079.BVIR_2492"/>
<evidence type="ECO:0000256" key="1">
    <source>
        <dbReference type="SAM" id="Phobius"/>
    </source>
</evidence>
<evidence type="ECO:0000313" key="3">
    <source>
        <dbReference type="EMBL" id="CUU42920.1"/>
    </source>
</evidence>
<proteinExistence type="predicted"/>
<evidence type="ECO:0000313" key="2">
    <source>
        <dbReference type="EMBL" id="BAR99811.1"/>
    </source>
</evidence>
<sequence>MLRTFLIQAAVFLAPFAAYALYLAVRRRPVRSAESWTAPVLIWCGGLALILTAASLLYFTHFSRAPAGSTYVPPRVENGRVMPGYFK</sequence>
<dbReference type="OrthoDB" id="7366326at2"/>
<dbReference type="KEGG" id="bvr:BVIR_2492"/>
<protein>
    <submittedName>
        <fullName evidence="3">Uncharacterized protein</fullName>
    </submittedName>
</protein>
<evidence type="ECO:0000313" key="4">
    <source>
        <dbReference type="Proteomes" id="UP000065734"/>
    </source>
</evidence>
<keyword evidence="4" id="KW-1185">Reference proteome</keyword>
<accession>A0A0H5BHA8</accession>
<keyword evidence="1" id="KW-1133">Transmembrane helix</keyword>
<name>A0A0H5BHA8_BLAVI</name>
<organism evidence="3 4">
    <name type="scientific">Blastochloris viridis</name>
    <name type="common">Rhodopseudomonas viridis</name>
    <dbReference type="NCBI Taxonomy" id="1079"/>
    <lineage>
        <taxon>Bacteria</taxon>
        <taxon>Pseudomonadati</taxon>
        <taxon>Pseudomonadota</taxon>
        <taxon>Alphaproteobacteria</taxon>
        <taxon>Hyphomicrobiales</taxon>
        <taxon>Blastochloridaceae</taxon>
        <taxon>Blastochloris</taxon>
    </lineage>
</organism>
<reference evidence="2" key="1">
    <citation type="journal article" date="2015" name="Genome Announc.">
        <title>Complete Genome Sequence of the Bacteriochlorophyll b-Producing Photosynthetic Bacterium Blastochloris viridis.</title>
        <authorList>
            <person name="Tsukatani Y."/>
            <person name="Hirose Y."/>
            <person name="Harada J."/>
            <person name="Misawa N."/>
            <person name="Mori K."/>
            <person name="Inoue K."/>
            <person name="Tamiaki H."/>
        </authorList>
    </citation>
    <scope>NUCLEOTIDE SEQUENCE [LARGE SCALE GENOMIC DNA]</scope>
    <source>
        <strain evidence="2">DSM 133</strain>
    </source>
</reference>
<keyword evidence="1" id="KW-0812">Transmembrane</keyword>
<feature type="transmembrane region" description="Helical" evidence="1">
    <location>
        <begin position="36"/>
        <end position="59"/>
    </location>
</feature>
<dbReference type="RefSeq" id="WP_055037888.1">
    <property type="nucleotide sequence ID" value="NZ_AP014854.2"/>
</dbReference>
<keyword evidence="1" id="KW-0472">Membrane</keyword>